<keyword evidence="1" id="KW-1133">Transmembrane helix</keyword>
<dbReference type="Proteomes" id="UP000447434">
    <property type="component" value="Chromosome 21"/>
</dbReference>
<organism evidence="2 3">
    <name type="scientific">Lupinus albus</name>
    <name type="common">White lupine</name>
    <name type="synonym">Lupinus termis</name>
    <dbReference type="NCBI Taxonomy" id="3870"/>
    <lineage>
        <taxon>Eukaryota</taxon>
        <taxon>Viridiplantae</taxon>
        <taxon>Streptophyta</taxon>
        <taxon>Embryophyta</taxon>
        <taxon>Tracheophyta</taxon>
        <taxon>Spermatophyta</taxon>
        <taxon>Magnoliopsida</taxon>
        <taxon>eudicotyledons</taxon>
        <taxon>Gunneridae</taxon>
        <taxon>Pentapetalae</taxon>
        <taxon>rosids</taxon>
        <taxon>fabids</taxon>
        <taxon>Fabales</taxon>
        <taxon>Fabaceae</taxon>
        <taxon>Papilionoideae</taxon>
        <taxon>50 kb inversion clade</taxon>
        <taxon>genistoids sensu lato</taxon>
        <taxon>core genistoids</taxon>
        <taxon>Genisteae</taxon>
        <taxon>Lupinus</taxon>
    </lineage>
</organism>
<accession>A0A6A4NLJ0</accession>
<reference evidence="3" key="1">
    <citation type="journal article" date="2020" name="Nat. Commun.">
        <title>Genome sequence of the cluster root forming white lupin.</title>
        <authorList>
            <person name="Hufnagel B."/>
            <person name="Marques A."/>
            <person name="Soriano A."/>
            <person name="Marques L."/>
            <person name="Divol F."/>
            <person name="Doumas P."/>
            <person name="Sallet E."/>
            <person name="Mancinotti D."/>
            <person name="Carrere S."/>
            <person name="Marande W."/>
            <person name="Arribat S."/>
            <person name="Keller J."/>
            <person name="Huneau C."/>
            <person name="Blein T."/>
            <person name="Aime D."/>
            <person name="Laguerre M."/>
            <person name="Taylor J."/>
            <person name="Schubert V."/>
            <person name="Nelson M."/>
            <person name="Geu-Flores F."/>
            <person name="Crespi M."/>
            <person name="Gallardo-Guerrero K."/>
            <person name="Delaux P.-M."/>
            <person name="Salse J."/>
            <person name="Berges H."/>
            <person name="Guyot R."/>
            <person name="Gouzy J."/>
            <person name="Peret B."/>
        </authorList>
    </citation>
    <scope>NUCLEOTIDE SEQUENCE [LARGE SCALE GENOMIC DNA]</scope>
    <source>
        <strain evidence="3">cv. Amiga</strain>
    </source>
</reference>
<gene>
    <name evidence="2" type="ORF">Lalb_Chr21g0319101</name>
</gene>
<protein>
    <submittedName>
        <fullName evidence="2">Uncharacterized protein</fullName>
    </submittedName>
</protein>
<keyword evidence="1" id="KW-0472">Membrane</keyword>
<comment type="caution">
    <text evidence="2">The sequence shown here is derived from an EMBL/GenBank/DDBJ whole genome shotgun (WGS) entry which is preliminary data.</text>
</comment>
<keyword evidence="3" id="KW-1185">Reference proteome</keyword>
<sequence>MWSNYVRLDLKHDFFTSQEEMLIINLHAAIVLFSALLCFVETIN</sequence>
<dbReference type="AlphaFoldDB" id="A0A6A4NLJ0"/>
<feature type="transmembrane region" description="Helical" evidence="1">
    <location>
        <begin position="20"/>
        <end position="40"/>
    </location>
</feature>
<evidence type="ECO:0000313" key="2">
    <source>
        <dbReference type="EMBL" id="KAE9590392.1"/>
    </source>
</evidence>
<dbReference type="EMBL" id="WOCE01000021">
    <property type="protein sequence ID" value="KAE9590392.1"/>
    <property type="molecule type" value="Genomic_DNA"/>
</dbReference>
<name>A0A6A4NLJ0_LUPAL</name>
<evidence type="ECO:0000313" key="3">
    <source>
        <dbReference type="Proteomes" id="UP000447434"/>
    </source>
</evidence>
<proteinExistence type="predicted"/>
<keyword evidence="1" id="KW-0812">Transmembrane</keyword>
<evidence type="ECO:0000256" key="1">
    <source>
        <dbReference type="SAM" id="Phobius"/>
    </source>
</evidence>